<dbReference type="RefSeq" id="XP_013323333.1">
    <property type="nucleotide sequence ID" value="XM_013467879.1"/>
</dbReference>
<gene>
    <name evidence="1" type="ORF">T310_9666</name>
</gene>
<comment type="caution">
    <text evidence="1">The sequence shown here is derived from an EMBL/GenBank/DDBJ whole genome shotgun (WGS) entry which is preliminary data.</text>
</comment>
<evidence type="ECO:0000313" key="2">
    <source>
        <dbReference type="Proteomes" id="UP000053958"/>
    </source>
</evidence>
<evidence type="ECO:0000313" key="1">
    <source>
        <dbReference type="EMBL" id="KKA16721.1"/>
    </source>
</evidence>
<sequence length="92" mass="10694">HPVRAHPRHLAADRHTMSSILNFAEQFFTRFTYVTKTIFDKKVTEDVYYIGSYRQGVSHYILMTKSGLGRPLLRRILLRTRNGLSICSHTVT</sequence>
<dbReference type="AlphaFoldDB" id="A0A0F4YFM1"/>
<dbReference type="EMBL" id="LASV01000740">
    <property type="protein sequence ID" value="KKA16721.1"/>
    <property type="molecule type" value="Genomic_DNA"/>
</dbReference>
<proteinExistence type="predicted"/>
<dbReference type="GeneID" id="25321598"/>
<feature type="non-terminal residue" evidence="1">
    <location>
        <position position="1"/>
    </location>
</feature>
<keyword evidence="2" id="KW-1185">Reference proteome</keyword>
<accession>A0A0F4YFM1</accession>
<organism evidence="1 2">
    <name type="scientific">Rasamsonia emersonii (strain ATCC 16479 / CBS 393.64 / IMI 116815)</name>
    <dbReference type="NCBI Taxonomy" id="1408163"/>
    <lineage>
        <taxon>Eukaryota</taxon>
        <taxon>Fungi</taxon>
        <taxon>Dikarya</taxon>
        <taxon>Ascomycota</taxon>
        <taxon>Pezizomycotina</taxon>
        <taxon>Eurotiomycetes</taxon>
        <taxon>Eurotiomycetidae</taxon>
        <taxon>Eurotiales</taxon>
        <taxon>Trichocomaceae</taxon>
        <taxon>Rasamsonia</taxon>
    </lineage>
</organism>
<name>A0A0F4YFM1_RASE3</name>
<dbReference type="Proteomes" id="UP000053958">
    <property type="component" value="Unassembled WGS sequence"/>
</dbReference>
<reference evidence="1 2" key="1">
    <citation type="submission" date="2015-04" db="EMBL/GenBank/DDBJ databases">
        <authorList>
            <person name="Heijne W.H."/>
            <person name="Fedorova N.D."/>
            <person name="Nierman W.C."/>
            <person name="Vollebregt A.W."/>
            <person name="Zhao Z."/>
            <person name="Wu L."/>
            <person name="Kumar M."/>
            <person name="Stam H."/>
            <person name="van den Berg M.A."/>
            <person name="Pel H.J."/>
        </authorList>
    </citation>
    <scope>NUCLEOTIDE SEQUENCE [LARGE SCALE GENOMIC DNA]</scope>
    <source>
        <strain evidence="1 2">CBS 393.64</strain>
    </source>
</reference>
<protein>
    <submittedName>
        <fullName evidence="1">Uncharacterized protein</fullName>
    </submittedName>
</protein>